<organism evidence="1 2">
    <name type="scientific">Paracoccus yeei</name>
    <dbReference type="NCBI Taxonomy" id="147645"/>
    <lineage>
        <taxon>Bacteria</taxon>
        <taxon>Pseudomonadati</taxon>
        <taxon>Pseudomonadota</taxon>
        <taxon>Alphaproteobacteria</taxon>
        <taxon>Rhodobacterales</taxon>
        <taxon>Paracoccaceae</taxon>
        <taxon>Paracoccus</taxon>
    </lineage>
</organism>
<reference evidence="2" key="1">
    <citation type="submission" date="2018-07" db="EMBL/GenBank/DDBJ databases">
        <title>Genome Structure of the Opportunistic Pathogen Paracoccus yeei (Alphaproteobacteria) and Identification of Putative Virulence Factors.</title>
        <authorList>
            <person name="Lasek R."/>
            <person name="Szuplewska M."/>
            <person name="Mitura M."/>
            <person name="Decewicz P."/>
            <person name="Chmielowska C."/>
            <person name="Pawlot A."/>
            <person name="Sentkowska D."/>
            <person name="Czarnecki J."/>
            <person name="Bartosik D."/>
        </authorList>
    </citation>
    <scope>NUCLEOTIDE SEQUENCE [LARGE SCALE GENOMIC DNA]</scope>
    <source>
        <strain evidence="2">CCUG 32053</strain>
    </source>
</reference>
<evidence type="ECO:0000313" key="2">
    <source>
        <dbReference type="Proteomes" id="UP000272010"/>
    </source>
</evidence>
<dbReference type="RefSeq" id="WP_158594981.1">
    <property type="nucleotide sequence ID" value="NZ_CAJGAB010000011.1"/>
</dbReference>
<protein>
    <submittedName>
        <fullName evidence="1">Uncharacterized protein</fullName>
    </submittedName>
</protein>
<dbReference type="AlphaFoldDB" id="A0A386UMC0"/>
<name>A0A386UMC0_9RHOB</name>
<proteinExistence type="predicted"/>
<sequence>MLPHLKKTPDLKTFVGRVDVARTRAERVRQFHAAWDKIDRALGRSN</sequence>
<evidence type="ECO:0000313" key="1">
    <source>
        <dbReference type="EMBL" id="AYF01270.1"/>
    </source>
</evidence>
<dbReference type="Proteomes" id="UP000272010">
    <property type="component" value="Chromosome"/>
</dbReference>
<gene>
    <name evidence="1" type="ORF">PY32053_01643</name>
</gene>
<accession>A0A386UMC0</accession>
<dbReference type="EMBL" id="CP031078">
    <property type="protein sequence ID" value="AYF01270.1"/>
    <property type="molecule type" value="Genomic_DNA"/>
</dbReference>